<evidence type="ECO:0000313" key="1">
    <source>
        <dbReference type="EMBL" id="EFI35851.1"/>
    </source>
</evidence>
<dbReference type="OrthoDB" id="9812340at2"/>
<dbReference type="RefSeq" id="WP_008868980.1">
    <property type="nucleotide sequence ID" value="NZ_ACJN02000001.1"/>
</dbReference>
<evidence type="ECO:0008006" key="3">
    <source>
        <dbReference type="Google" id="ProtNLM"/>
    </source>
</evidence>
<accession>D6SME0</accession>
<dbReference type="eggNOG" id="ENOG503239G">
    <property type="taxonomic scope" value="Bacteria"/>
</dbReference>
<proteinExistence type="predicted"/>
<sequence length="86" mass="9891">MNICHFCGNSNFKDTVCEYTYKRDGRMLFVENVPCRKCGFCGETYFLSENLRKIEAEFEAIHYHGKKATGEIVVPTQHFADITSVT</sequence>
<dbReference type="Proteomes" id="UP000005496">
    <property type="component" value="Unassembled WGS sequence"/>
</dbReference>
<organism evidence="1 2">
    <name type="scientific">Desulfonatronospira thiodismutans ASO3-1</name>
    <dbReference type="NCBI Taxonomy" id="555779"/>
    <lineage>
        <taxon>Bacteria</taxon>
        <taxon>Pseudomonadati</taxon>
        <taxon>Thermodesulfobacteriota</taxon>
        <taxon>Desulfovibrionia</taxon>
        <taxon>Desulfovibrionales</taxon>
        <taxon>Desulfonatronovibrionaceae</taxon>
        <taxon>Desulfonatronospira</taxon>
    </lineage>
</organism>
<evidence type="ECO:0000313" key="2">
    <source>
        <dbReference type="Proteomes" id="UP000005496"/>
    </source>
</evidence>
<protein>
    <recommendedName>
        <fullName evidence="3">Zinc finger, YgiT-type</fullName>
    </recommendedName>
</protein>
<gene>
    <name evidence="1" type="ORF">Dthio_PD3290</name>
</gene>
<dbReference type="InterPro" id="IPR022453">
    <property type="entry name" value="Znf_MqsA-type"/>
</dbReference>
<dbReference type="EMBL" id="ACJN02000001">
    <property type="protein sequence ID" value="EFI35851.1"/>
    <property type="molecule type" value="Genomic_DNA"/>
</dbReference>
<dbReference type="AlphaFoldDB" id="D6SME0"/>
<reference evidence="1" key="1">
    <citation type="submission" date="2010-05" db="EMBL/GenBank/DDBJ databases">
        <title>The draft genome of Desulfonatronospira thiodismutans ASO3-1.</title>
        <authorList>
            <consortium name="US DOE Joint Genome Institute (JGI-PGF)"/>
            <person name="Lucas S."/>
            <person name="Copeland A."/>
            <person name="Lapidus A."/>
            <person name="Cheng J.-F."/>
            <person name="Bruce D."/>
            <person name="Goodwin L."/>
            <person name="Pitluck S."/>
            <person name="Chertkov O."/>
            <person name="Brettin T."/>
            <person name="Detter J.C."/>
            <person name="Han C."/>
            <person name="Land M.L."/>
            <person name="Hauser L."/>
            <person name="Kyrpides N."/>
            <person name="Mikhailova N."/>
            <person name="Muyzer G."/>
            <person name="Woyke T."/>
        </authorList>
    </citation>
    <scope>NUCLEOTIDE SEQUENCE [LARGE SCALE GENOMIC DNA]</scope>
    <source>
        <strain evidence="1">ASO3-1</strain>
    </source>
</reference>
<comment type="caution">
    <text evidence="1">The sequence shown here is derived from an EMBL/GenBank/DDBJ whole genome shotgun (WGS) entry which is preliminary data.</text>
</comment>
<keyword evidence="2" id="KW-1185">Reference proteome</keyword>
<name>D6SME0_9BACT</name>
<dbReference type="NCBIfam" id="TIGR03831">
    <property type="entry name" value="YgiT_finger"/>
    <property type="match status" value="1"/>
</dbReference>
<dbReference type="Gene3D" id="3.10.20.860">
    <property type="match status" value="1"/>
</dbReference>